<dbReference type="STRING" id="1716141.STSP_04100"/>
<accession>A0A177I072</accession>
<dbReference type="PATRIC" id="fig|1716141.3.peg.431"/>
<comment type="caution">
    <text evidence="1">The sequence shown here is derived from an EMBL/GenBank/DDBJ whole genome shotgun (WGS) entry which is preliminary data.</text>
</comment>
<evidence type="ECO:0000313" key="1">
    <source>
        <dbReference type="EMBL" id="OAH16219.1"/>
    </source>
</evidence>
<proteinExistence type="predicted"/>
<dbReference type="AlphaFoldDB" id="A0A177I072"/>
<reference evidence="1 2" key="1">
    <citation type="submission" date="2015-12" db="EMBL/GenBank/DDBJ databases">
        <title>Genome sequence of Streptomyces sp. G25.</title>
        <authorList>
            <person name="Poehlein A."/>
            <person name="Roettig A."/>
            <person name="Hiessl S."/>
            <person name="Hauschild P."/>
            <person name="Schauer J."/>
            <person name="Madkour M.H."/>
            <person name="Al-Ansari A.M."/>
            <person name="Almakishah N.H."/>
            <person name="Steinbuechel A."/>
            <person name="Daniel R."/>
        </authorList>
    </citation>
    <scope>NUCLEOTIDE SEQUENCE [LARGE SCALE GENOMIC DNA]</scope>
    <source>
        <strain evidence="2">G25(2015)</strain>
    </source>
</reference>
<evidence type="ECO:0000313" key="2">
    <source>
        <dbReference type="Proteomes" id="UP000077381"/>
    </source>
</evidence>
<gene>
    <name evidence="1" type="ORF">STSP_04100</name>
</gene>
<dbReference type="EMBL" id="LOHS01000022">
    <property type="protein sequence ID" value="OAH16219.1"/>
    <property type="molecule type" value="Genomic_DNA"/>
</dbReference>
<name>A0A177I072_9ACTN</name>
<sequence length="57" mass="6181">MGRRTACLAGAGVFVLVLAGHTRLMPQHIPGRIRTQQPGGARALMRNLRFLALCGLR</sequence>
<protein>
    <submittedName>
        <fullName evidence="1">Uncharacterized protein</fullName>
    </submittedName>
</protein>
<keyword evidence="2" id="KW-1185">Reference proteome</keyword>
<organism evidence="1 2">
    <name type="scientific">Streptomyces jeddahensis</name>
    <dbReference type="NCBI Taxonomy" id="1716141"/>
    <lineage>
        <taxon>Bacteria</taxon>
        <taxon>Bacillati</taxon>
        <taxon>Actinomycetota</taxon>
        <taxon>Actinomycetes</taxon>
        <taxon>Kitasatosporales</taxon>
        <taxon>Streptomycetaceae</taxon>
        <taxon>Streptomyces</taxon>
    </lineage>
</organism>
<dbReference type="Proteomes" id="UP000077381">
    <property type="component" value="Unassembled WGS sequence"/>
</dbReference>